<feature type="active site" evidence="5 6">
    <location>
        <position position="211"/>
    </location>
</feature>
<dbReference type="Gene3D" id="3.40.309.10">
    <property type="entry name" value="Aldehyde Dehydrogenase, Chain A, domain 2"/>
    <property type="match status" value="1"/>
</dbReference>
<dbReference type="GO" id="GO:0004029">
    <property type="term" value="F:aldehyde dehydrogenase (NAD+) activity"/>
    <property type="evidence" value="ECO:0007669"/>
    <property type="project" value="TreeGrafter"/>
</dbReference>
<reference evidence="9 10" key="1">
    <citation type="submission" date="2018-04" db="EMBL/GenBank/DDBJ databases">
        <title>Sphingobacterium cortibacter sp. nov.</title>
        <authorList>
            <person name="Li Y."/>
        </authorList>
    </citation>
    <scope>NUCLEOTIDE SEQUENCE [LARGE SCALE GENOMIC DNA]</scope>
    <source>
        <strain evidence="9 10">2c-3</strain>
    </source>
</reference>
<accession>A0A2T8HHH7</accession>
<dbReference type="InterPro" id="IPR015590">
    <property type="entry name" value="Aldehyde_DH_dom"/>
</dbReference>
<evidence type="ECO:0000256" key="5">
    <source>
        <dbReference type="PIRSR" id="PIRSR036492-1"/>
    </source>
</evidence>
<evidence type="ECO:0000259" key="8">
    <source>
        <dbReference type="Pfam" id="PF00171"/>
    </source>
</evidence>
<dbReference type="PROSITE" id="PS00687">
    <property type="entry name" value="ALDEHYDE_DEHYDR_GLU"/>
    <property type="match status" value="1"/>
</dbReference>
<dbReference type="OrthoDB" id="781568at2"/>
<evidence type="ECO:0000256" key="7">
    <source>
        <dbReference type="RuleBase" id="RU003345"/>
    </source>
</evidence>
<dbReference type="AlphaFoldDB" id="A0A2T8HHH7"/>
<dbReference type="InterPro" id="IPR016160">
    <property type="entry name" value="Ald_DH_CS_CYS"/>
</dbReference>
<organism evidence="9 10">
    <name type="scientific">Sphingobacterium corticibacter</name>
    <dbReference type="NCBI Taxonomy" id="2171749"/>
    <lineage>
        <taxon>Bacteria</taxon>
        <taxon>Pseudomonadati</taxon>
        <taxon>Bacteroidota</taxon>
        <taxon>Sphingobacteriia</taxon>
        <taxon>Sphingobacteriales</taxon>
        <taxon>Sphingobacteriaceae</taxon>
        <taxon>Sphingobacterium</taxon>
    </lineage>
</organism>
<evidence type="ECO:0000256" key="4">
    <source>
        <dbReference type="PIRNR" id="PIRNR036492"/>
    </source>
</evidence>
<dbReference type="SUPFAM" id="SSF53720">
    <property type="entry name" value="ALDH-like"/>
    <property type="match status" value="1"/>
</dbReference>
<dbReference type="GO" id="GO:0006081">
    <property type="term" value="P:aldehyde metabolic process"/>
    <property type="evidence" value="ECO:0007669"/>
    <property type="project" value="InterPro"/>
</dbReference>
<dbReference type="PROSITE" id="PS00070">
    <property type="entry name" value="ALDEHYDE_DEHYDR_CYS"/>
    <property type="match status" value="1"/>
</dbReference>
<dbReference type="PANTHER" id="PTHR43570">
    <property type="entry name" value="ALDEHYDE DEHYDROGENASE"/>
    <property type="match status" value="1"/>
</dbReference>
<dbReference type="PIRSF" id="PIRSF036492">
    <property type="entry name" value="ALDH"/>
    <property type="match status" value="1"/>
</dbReference>
<evidence type="ECO:0000313" key="9">
    <source>
        <dbReference type="EMBL" id="PVH24853.1"/>
    </source>
</evidence>
<dbReference type="RefSeq" id="WP_116776233.1">
    <property type="nucleotide sequence ID" value="NZ_QDKG01000004.1"/>
</dbReference>
<keyword evidence="10" id="KW-1185">Reference proteome</keyword>
<dbReference type="Proteomes" id="UP000245627">
    <property type="component" value="Unassembled WGS sequence"/>
</dbReference>
<feature type="domain" description="Aldehyde dehydrogenase" evidence="8">
    <location>
        <begin position="10"/>
        <end position="427"/>
    </location>
</feature>
<gene>
    <name evidence="9" type="ORF">DC487_12090</name>
</gene>
<dbReference type="Gene3D" id="3.40.605.10">
    <property type="entry name" value="Aldehyde Dehydrogenase, Chain A, domain 1"/>
    <property type="match status" value="1"/>
</dbReference>
<feature type="active site" evidence="5">
    <location>
        <position position="245"/>
    </location>
</feature>
<evidence type="ECO:0000256" key="6">
    <source>
        <dbReference type="PROSITE-ProRule" id="PRU10007"/>
    </source>
</evidence>
<evidence type="ECO:0000256" key="2">
    <source>
        <dbReference type="ARBA" id="ARBA00023002"/>
    </source>
</evidence>
<comment type="caution">
    <text evidence="9">The sequence shown here is derived from an EMBL/GenBank/DDBJ whole genome shotgun (WGS) entry which is preliminary data.</text>
</comment>
<dbReference type="FunFam" id="3.40.605.10:FF:000004">
    <property type="entry name" value="Aldehyde dehydrogenase"/>
    <property type="match status" value="1"/>
</dbReference>
<dbReference type="GO" id="GO:0005737">
    <property type="term" value="C:cytoplasm"/>
    <property type="evidence" value="ECO:0007669"/>
    <property type="project" value="TreeGrafter"/>
</dbReference>
<dbReference type="InterPro" id="IPR016163">
    <property type="entry name" value="Ald_DH_C"/>
</dbReference>
<keyword evidence="2 4" id="KW-0560">Oxidoreductase</keyword>
<protein>
    <recommendedName>
        <fullName evidence="4">Aldehyde dehydrogenase</fullName>
    </recommendedName>
</protein>
<dbReference type="InterPro" id="IPR012394">
    <property type="entry name" value="Aldehyde_DH_NAD(P)"/>
</dbReference>
<dbReference type="InterPro" id="IPR016161">
    <property type="entry name" value="Ald_DH/histidinol_DH"/>
</dbReference>
<dbReference type="FunFam" id="3.40.309.10:FF:000003">
    <property type="entry name" value="Aldehyde dehydrogenase"/>
    <property type="match status" value="1"/>
</dbReference>
<dbReference type="InterPro" id="IPR029510">
    <property type="entry name" value="Ald_DH_CS_GLU"/>
</dbReference>
<dbReference type="PANTHER" id="PTHR43570:SF16">
    <property type="entry name" value="ALDEHYDE DEHYDROGENASE TYPE III, ISOFORM Q"/>
    <property type="match status" value="1"/>
</dbReference>
<comment type="similarity">
    <text evidence="1 4 7">Belongs to the aldehyde dehydrogenase family.</text>
</comment>
<evidence type="ECO:0000313" key="10">
    <source>
        <dbReference type="Proteomes" id="UP000245627"/>
    </source>
</evidence>
<dbReference type="CDD" id="cd07136">
    <property type="entry name" value="ALDH_YwdH-P39616"/>
    <property type="match status" value="1"/>
</dbReference>
<dbReference type="Pfam" id="PF00171">
    <property type="entry name" value="Aldedh"/>
    <property type="match status" value="1"/>
</dbReference>
<proteinExistence type="inferred from homology"/>
<dbReference type="InterPro" id="IPR016162">
    <property type="entry name" value="Ald_DH_N"/>
</dbReference>
<dbReference type="EMBL" id="QDKG01000004">
    <property type="protein sequence ID" value="PVH24853.1"/>
    <property type="molecule type" value="Genomic_DNA"/>
</dbReference>
<name>A0A2T8HHH7_9SPHI</name>
<sequence>MKDSIENLVNAQRNFFWSDATKPIDFRLQQLKKLKSVIKAHEDEMIAGIALDFKKSEFDTYTNELALLYHDLDEAIRKLKSWSRIRRVGTNMVNFPARSYIIPEPLGVVLVIGAWNYPYQLSLAPIIPAIAAGCTVILKPSELPSNTSRIMANMIANNFNPNYLAVVEGDVETTTTLLEQRFDKIFFTGSTTVGRIVYQAAAKHLTPVTLELGGKSPAFITESCDMKMSVKRLVWAKFLNSGQTCIAPDYILVNHKVKQAFLDALTAEMKKNEFSFEAGTLVQIINDKNVDRLAKLIDPAKVYAGGHVDRESRYVEPTILNDVSFDDPVMQEEIFGPILPVIVYQDLSEAIQQVKRLPKPLSCYVFTNDSKIKKRILRELSFGGGAVNDAVMHITNPKLPFGGVGNSGMGAYHGEAGFKSFTHYKSVLDKPTWIEFGLKYYPRTASKLNIIKRFFG</sequence>
<evidence type="ECO:0000256" key="3">
    <source>
        <dbReference type="ARBA" id="ARBA00023027"/>
    </source>
</evidence>
<keyword evidence="3" id="KW-0520">NAD</keyword>
<evidence type="ECO:0000256" key="1">
    <source>
        <dbReference type="ARBA" id="ARBA00009986"/>
    </source>
</evidence>